<reference evidence="2 3" key="1">
    <citation type="submission" date="2024-09" db="EMBL/GenBank/DDBJ databases">
        <title>Chromosome-scale assembly of Riccia sorocarpa.</title>
        <authorList>
            <person name="Paukszto L."/>
        </authorList>
    </citation>
    <scope>NUCLEOTIDE SEQUENCE [LARGE SCALE GENOMIC DNA]</scope>
    <source>
        <strain evidence="2">LP-2024</strain>
        <tissue evidence="2">Aerial parts of the thallus</tissue>
    </source>
</reference>
<gene>
    <name evidence="2" type="ORF">R1sor_004084</name>
</gene>
<protein>
    <submittedName>
        <fullName evidence="2">Uncharacterized protein</fullName>
    </submittedName>
</protein>
<name>A0ABD3H6B5_9MARC</name>
<organism evidence="2 3">
    <name type="scientific">Riccia sorocarpa</name>
    <dbReference type="NCBI Taxonomy" id="122646"/>
    <lineage>
        <taxon>Eukaryota</taxon>
        <taxon>Viridiplantae</taxon>
        <taxon>Streptophyta</taxon>
        <taxon>Embryophyta</taxon>
        <taxon>Marchantiophyta</taxon>
        <taxon>Marchantiopsida</taxon>
        <taxon>Marchantiidae</taxon>
        <taxon>Marchantiales</taxon>
        <taxon>Ricciaceae</taxon>
        <taxon>Riccia</taxon>
    </lineage>
</organism>
<feature type="region of interest" description="Disordered" evidence="1">
    <location>
        <begin position="111"/>
        <end position="152"/>
    </location>
</feature>
<feature type="compositionally biased region" description="Basic and acidic residues" evidence="1">
    <location>
        <begin position="111"/>
        <end position="129"/>
    </location>
</feature>
<sequence length="152" mass="16774">MSPRSDEATYLRSVEEPALNGSELGGGTQYQSTVNSLHQQLHPGQAQMDNLQGEEGTQEGNDVQMQLETAENFTTFEEAERINMRPASSVDHEDNQRLSCASENMLNFAEGREKFRNRAGEEADRDKANSDPGPGESFTKKTGAKSQTDKAF</sequence>
<comment type="caution">
    <text evidence="2">The sequence shown here is derived from an EMBL/GenBank/DDBJ whole genome shotgun (WGS) entry which is preliminary data.</text>
</comment>
<dbReference type="Proteomes" id="UP001633002">
    <property type="component" value="Unassembled WGS sequence"/>
</dbReference>
<evidence type="ECO:0000313" key="2">
    <source>
        <dbReference type="EMBL" id="KAL3686062.1"/>
    </source>
</evidence>
<feature type="compositionally biased region" description="Polar residues" evidence="1">
    <location>
        <begin position="29"/>
        <end position="39"/>
    </location>
</feature>
<feature type="compositionally biased region" description="Polar residues" evidence="1">
    <location>
        <begin position="58"/>
        <end position="67"/>
    </location>
</feature>
<feature type="region of interest" description="Disordered" evidence="1">
    <location>
        <begin position="1"/>
        <end position="96"/>
    </location>
</feature>
<feature type="compositionally biased region" description="Basic and acidic residues" evidence="1">
    <location>
        <begin position="1"/>
        <end position="15"/>
    </location>
</feature>
<dbReference type="AlphaFoldDB" id="A0ABD3H6B5"/>
<evidence type="ECO:0000313" key="3">
    <source>
        <dbReference type="Proteomes" id="UP001633002"/>
    </source>
</evidence>
<accession>A0ABD3H6B5</accession>
<dbReference type="EMBL" id="JBJQOH010000006">
    <property type="protein sequence ID" value="KAL3686062.1"/>
    <property type="molecule type" value="Genomic_DNA"/>
</dbReference>
<proteinExistence type="predicted"/>
<evidence type="ECO:0000256" key="1">
    <source>
        <dbReference type="SAM" id="MobiDB-lite"/>
    </source>
</evidence>
<keyword evidence="3" id="KW-1185">Reference proteome</keyword>